<name>A0A2S6MV44_RHOGL</name>
<dbReference type="InterPro" id="IPR010982">
    <property type="entry name" value="Lambda_DNA-bd_dom_sf"/>
</dbReference>
<dbReference type="PROSITE" id="PS50943">
    <property type="entry name" value="HTH_CROC1"/>
    <property type="match status" value="1"/>
</dbReference>
<evidence type="ECO:0000313" key="3">
    <source>
        <dbReference type="Proteomes" id="UP000239724"/>
    </source>
</evidence>
<evidence type="ECO:0000259" key="1">
    <source>
        <dbReference type="PROSITE" id="PS50943"/>
    </source>
</evidence>
<dbReference type="Pfam" id="PF13560">
    <property type="entry name" value="HTH_31"/>
    <property type="match status" value="1"/>
</dbReference>
<gene>
    <name evidence="2" type="ORF">CCS01_30940</name>
</gene>
<accession>A0A2S6MV44</accession>
<dbReference type="SMART" id="SM00530">
    <property type="entry name" value="HTH_XRE"/>
    <property type="match status" value="1"/>
</dbReference>
<keyword evidence="3" id="KW-1185">Reference proteome</keyword>
<feature type="domain" description="HTH cro/C1-type" evidence="1">
    <location>
        <begin position="18"/>
        <end position="74"/>
    </location>
</feature>
<sequence>MPQTRQSHQTVASLAKALIRLRAQSGLTQAHVAVRMSTTQTAIARLESGRLSPSMQTVQNYARANGYCLEIGFIRTHAAEAKTGCILVVDANGQPQADRRSPDRQALPEA</sequence>
<reference evidence="2 3" key="1">
    <citation type="journal article" date="2018" name="Arch. Microbiol.">
        <title>New insights into the metabolic potential of the phototrophic purple bacterium Rhodopila globiformis DSM 161(T) from its draft genome sequence and evidence for a vanadium-dependent nitrogenase.</title>
        <authorList>
            <person name="Imhoff J.F."/>
            <person name="Rahn T."/>
            <person name="Kunzel S."/>
            <person name="Neulinger S.C."/>
        </authorList>
    </citation>
    <scope>NUCLEOTIDE SEQUENCE [LARGE SCALE GENOMIC DNA]</scope>
    <source>
        <strain evidence="2 3">DSM 161</strain>
    </source>
</reference>
<dbReference type="OrthoDB" id="9792093at2"/>
<dbReference type="Proteomes" id="UP000239724">
    <property type="component" value="Unassembled WGS sequence"/>
</dbReference>
<dbReference type="InterPro" id="IPR001387">
    <property type="entry name" value="Cro/C1-type_HTH"/>
</dbReference>
<dbReference type="GO" id="GO:0003677">
    <property type="term" value="F:DNA binding"/>
    <property type="evidence" value="ECO:0007669"/>
    <property type="project" value="InterPro"/>
</dbReference>
<evidence type="ECO:0000313" key="2">
    <source>
        <dbReference type="EMBL" id="PPQ26236.1"/>
    </source>
</evidence>
<dbReference type="SUPFAM" id="SSF47413">
    <property type="entry name" value="lambda repressor-like DNA-binding domains"/>
    <property type="match status" value="1"/>
</dbReference>
<proteinExistence type="predicted"/>
<organism evidence="2 3">
    <name type="scientific">Rhodopila globiformis</name>
    <name type="common">Rhodopseudomonas globiformis</name>
    <dbReference type="NCBI Taxonomy" id="1071"/>
    <lineage>
        <taxon>Bacteria</taxon>
        <taxon>Pseudomonadati</taxon>
        <taxon>Pseudomonadota</taxon>
        <taxon>Alphaproteobacteria</taxon>
        <taxon>Acetobacterales</taxon>
        <taxon>Acetobacteraceae</taxon>
        <taxon>Rhodopila</taxon>
    </lineage>
</organism>
<protein>
    <recommendedName>
        <fullName evidence="1">HTH cro/C1-type domain-containing protein</fullName>
    </recommendedName>
</protein>
<comment type="caution">
    <text evidence="2">The sequence shown here is derived from an EMBL/GenBank/DDBJ whole genome shotgun (WGS) entry which is preliminary data.</text>
</comment>
<dbReference type="CDD" id="cd00093">
    <property type="entry name" value="HTH_XRE"/>
    <property type="match status" value="1"/>
</dbReference>
<dbReference type="Gene3D" id="1.10.260.40">
    <property type="entry name" value="lambda repressor-like DNA-binding domains"/>
    <property type="match status" value="1"/>
</dbReference>
<dbReference type="AlphaFoldDB" id="A0A2S6MV44"/>
<dbReference type="EMBL" id="NHRY01000272">
    <property type="protein sequence ID" value="PPQ26236.1"/>
    <property type="molecule type" value="Genomic_DNA"/>
</dbReference>